<dbReference type="EMBL" id="SFAV01000300">
    <property type="protein sequence ID" value="TRU82825.1"/>
    <property type="molecule type" value="Genomic_DNA"/>
</dbReference>
<sequence>MEISKWADGGFGRVSRLQESNHKRASAQDDVKKEGTHHDNFFDLTKLQLFDMPYYRGALTG</sequence>
<dbReference type="Proteomes" id="UP000319191">
    <property type="component" value="Unassembled WGS sequence"/>
</dbReference>
<dbReference type="AlphaFoldDB" id="A0A552IH70"/>
<organism evidence="1 2">
    <name type="scientific">Microcystis novacekii Mn_MB_F_20050700_S1D</name>
    <dbReference type="NCBI Taxonomy" id="2486266"/>
    <lineage>
        <taxon>Bacteria</taxon>
        <taxon>Bacillati</taxon>
        <taxon>Cyanobacteriota</taxon>
        <taxon>Cyanophyceae</taxon>
        <taxon>Oscillatoriophycideae</taxon>
        <taxon>Chroococcales</taxon>
        <taxon>Microcystaceae</taxon>
        <taxon>Microcystis</taxon>
    </lineage>
</organism>
<proteinExistence type="predicted"/>
<reference evidence="1 2" key="1">
    <citation type="submission" date="2019-01" db="EMBL/GenBank/DDBJ databases">
        <title>Coherence of Microcystis species and biogeography revealed through population genomics.</title>
        <authorList>
            <person name="Perez-Carrascal O.M."/>
            <person name="Terrat Y."/>
            <person name="Giani A."/>
            <person name="Fortin N."/>
            <person name="Tromas N."/>
            <person name="Shapiro B.J."/>
        </authorList>
    </citation>
    <scope>NUCLEOTIDE SEQUENCE [LARGE SCALE GENOMIC DNA]</scope>
    <source>
        <strain evidence="1">Mn_MB_F_20050700_S1D</strain>
    </source>
</reference>
<comment type="caution">
    <text evidence="1">The sequence shown here is derived from an EMBL/GenBank/DDBJ whole genome shotgun (WGS) entry which is preliminary data.</text>
</comment>
<evidence type="ECO:0000313" key="2">
    <source>
        <dbReference type="Proteomes" id="UP000319191"/>
    </source>
</evidence>
<name>A0A552IH70_9CHRO</name>
<evidence type="ECO:0000313" key="1">
    <source>
        <dbReference type="EMBL" id="TRU82825.1"/>
    </source>
</evidence>
<accession>A0A552IH70</accession>
<gene>
    <name evidence="1" type="ORF">EWV54_21170</name>
</gene>
<protein>
    <submittedName>
        <fullName evidence="1">Uncharacterized protein</fullName>
    </submittedName>
</protein>